<keyword evidence="3" id="KW-1185">Reference proteome</keyword>
<dbReference type="RefSeq" id="WP_184127170.1">
    <property type="nucleotide sequence ID" value="NZ_JACHFL010000001.1"/>
</dbReference>
<dbReference type="GO" id="GO:0016747">
    <property type="term" value="F:acyltransferase activity, transferring groups other than amino-acyl groups"/>
    <property type="evidence" value="ECO:0007669"/>
    <property type="project" value="InterPro"/>
</dbReference>
<evidence type="ECO:0000313" key="3">
    <source>
        <dbReference type="Proteomes" id="UP000552709"/>
    </source>
</evidence>
<sequence>MPFSLAYHTDLALRRQEGAVITRAADLTVIRSPNNPTFWWGNFLLMPRPPASGDLERWQTAFEAHFPGATHRAFGVDTAEGDAGAAEAFEAAGFEVHRDTVLTAGRTVPPRSFNREARFQPLANDADWQAALTMRLAVNAADPAPLEEDSYRIFAARKLVAYRAAQEAGLGAMWGAFDLSGQMLCGLGIFDTGQGIARYQNVETHPDARSRGLAGTLVHTAGEWARETLGTRTLVIVADPDYHAQRLYERLGFRPTEIQLGFQKRPAAD</sequence>
<dbReference type="AlphaFoldDB" id="A0A7W8NCA7"/>
<keyword evidence="2" id="KW-0808">Transferase</keyword>
<proteinExistence type="predicted"/>
<dbReference type="Gene3D" id="3.40.630.30">
    <property type="match status" value="1"/>
</dbReference>
<comment type="caution">
    <text evidence="2">The sequence shown here is derived from an EMBL/GenBank/DDBJ whole genome shotgun (WGS) entry which is preliminary data.</text>
</comment>
<dbReference type="PROSITE" id="PS51186">
    <property type="entry name" value="GNAT"/>
    <property type="match status" value="1"/>
</dbReference>
<dbReference type="InterPro" id="IPR016181">
    <property type="entry name" value="Acyl_CoA_acyltransferase"/>
</dbReference>
<reference evidence="2 3" key="1">
    <citation type="submission" date="2020-08" db="EMBL/GenBank/DDBJ databases">
        <title>Genomic Encyclopedia of Type Strains, Phase IV (KMG-IV): sequencing the most valuable type-strain genomes for metagenomic binning, comparative biology and taxonomic classification.</title>
        <authorList>
            <person name="Goeker M."/>
        </authorList>
    </citation>
    <scope>NUCLEOTIDE SEQUENCE [LARGE SCALE GENOMIC DNA]</scope>
    <source>
        <strain evidence="2 3">DSM 27939</strain>
    </source>
</reference>
<dbReference type="Pfam" id="PF00583">
    <property type="entry name" value="Acetyltransf_1"/>
    <property type="match status" value="1"/>
</dbReference>
<protein>
    <submittedName>
        <fullName evidence="2">GNAT superfamily N-acetyltransferase</fullName>
    </submittedName>
</protein>
<dbReference type="SUPFAM" id="SSF55729">
    <property type="entry name" value="Acyl-CoA N-acyltransferases (Nat)"/>
    <property type="match status" value="1"/>
</dbReference>
<gene>
    <name evidence="2" type="ORF">HNQ08_000197</name>
</gene>
<dbReference type="InterPro" id="IPR000182">
    <property type="entry name" value="GNAT_dom"/>
</dbReference>
<dbReference type="Proteomes" id="UP000552709">
    <property type="component" value="Unassembled WGS sequence"/>
</dbReference>
<feature type="domain" description="N-acetyltransferase" evidence="1">
    <location>
        <begin position="117"/>
        <end position="269"/>
    </location>
</feature>
<evidence type="ECO:0000313" key="2">
    <source>
        <dbReference type="EMBL" id="MBB5361126.1"/>
    </source>
</evidence>
<accession>A0A7W8NCA7</accession>
<evidence type="ECO:0000259" key="1">
    <source>
        <dbReference type="PROSITE" id="PS51186"/>
    </source>
</evidence>
<name>A0A7W8NCA7_9DEIO</name>
<dbReference type="EMBL" id="JACHFL010000001">
    <property type="protein sequence ID" value="MBB5361126.1"/>
    <property type="molecule type" value="Genomic_DNA"/>
</dbReference>
<organism evidence="2 3">
    <name type="scientific">Deinococcus humi</name>
    <dbReference type="NCBI Taxonomy" id="662880"/>
    <lineage>
        <taxon>Bacteria</taxon>
        <taxon>Thermotogati</taxon>
        <taxon>Deinococcota</taxon>
        <taxon>Deinococci</taxon>
        <taxon>Deinococcales</taxon>
        <taxon>Deinococcaceae</taxon>
        <taxon>Deinococcus</taxon>
    </lineage>
</organism>